<protein>
    <submittedName>
        <fullName evidence="1">Uncharacterized protein</fullName>
    </submittedName>
</protein>
<dbReference type="EMBL" id="BK063677">
    <property type="protein sequence ID" value="DBA35402.1"/>
    <property type="molecule type" value="Genomic_DNA"/>
</dbReference>
<dbReference type="GeneID" id="300198813"/>
<gene>
    <name evidence="1" type="ORF">vir080_00029</name>
</gene>
<name>A0AA86XRU2_9CAUD</name>
<evidence type="ECO:0000313" key="1">
    <source>
        <dbReference type="EMBL" id="DBA35402.1"/>
    </source>
</evidence>
<organism evidence="1 2">
    <name type="scientific">Caudoviricetes sp. vir080</name>
    <dbReference type="NCBI Taxonomy" id="3068353"/>
    <lineage>
        <taxon>Viruses</taxon>
        <taxon>Duplodnaviria</taxon>
        <taxon>Heunggongvirae</taxon>
        <taxon>Uroviricota</taxon>
        <taxon>Caudoviricetes</taxon>
    </lineage>
</organism>
<accession>A0AA86XRU2</accession>
<dbReference type="RefSeq" id="YP_013605365.1">
    <property type="nucleotide sequence ID" value="NC_133305.1"/>
</dbReference>
<dbReference type="Proteomes" id="UP001302529">
    <property type="component" value="Segment"/>
</dbReference>
<evidence type="ECO:0000313" key="2">
    <source>
        <dbReference type="Proteomes" id="UP001302529"/>
    </source>
</evidence>
<keyword evidence="2" id="KW-1185">Reference proteome</keyword>
<sequence>MPPKPKVEVSPHYDEIIDLLLDGKSSREVSAYLKKEYGEVIGHNAISNYKRNHMKLEEKVEAEANRLLAKKTAEVVDDSVKKKAETIVDVELETQTVASQSAELLIGLHKVASDFPEDYRRMKEAAEYDDSRVTWKDVANMSLQANKISNDFLKNTDVNVNVENNNLTTYFDEEKIRNILYAKRERNK</sequence>
<reference evidence="1 2" key="1">
    <citation type="journal article" date="2023" name="Nat. Microbiol.">
        <title>A compendium of viruses from methanogenic archaea reveals their diversity and adaptations to the gut environment.</title>
        <authorList>
            <person name="Medvedeva S."/>
            <person name="Borrel G."/>
            <person name="Krupovic M."/>
            <person name="Gribaldo S."/>
        </authorList>
    </citation>
    <scope>NUCLEOTIDE SEQUENCE [LARGE SCALE GENOMIC DNA]</scope>
</reference>
<proteinExistence type="predicted"/>